<keyword evidence="3" id="KW-1185">Reference proteome</keyword>
<dbReference type="InterPro" id="IPR011055">
    <property type="entry name" value="Dup_hybrid_motif"/>
</dbReference>
<protein>
    <submittedName>
        <fullName evidence="2">M23 family metallopeptidase</fullName>
    </submittedName>
</protein>
<evidence type="ECO:0000313" key="3">
    <source>
        <dbReference type="Proteomes" id="UP001165561"/>
    </source>
</evidence>
<dbReference type="Gene3D" id="2.70.70.10">
    <property type="entry name" value="Glucose Permease (Domain IIA)"/>
    <property type="match status" value="1"/>
</dbReference>
<organism evidence="2 3">
    <name type="scientific">Georgenia halotolerans</name>
    <dbReference type="NCBI Taxonomy" id="3028317"/>
    <lineage>
        <taxon>Bacteria</taxon>
        <taxon>Bacillati</taxon>
        <taxon>Actinomycetota</taxon>
        <taxon>Actinomycetes</taxon>
        <taxon>Micrococcales</taxon>
        <taxon>Bogoriellaceae</taxon>
        <taxon>Georgenia</taxon>
    </lineage>
</organism>
<sequence length="44" mass="4760">MSKGEVIGLTGDTGNVTGCHVHFEVWRDGSTIDPMRLPGYIQAN</sequence>
<evidence type="ECO:0000259" key="1">
    <source>
        <dbReference type="Pfam" id="PF01551"/>
    </source>
</evidence>
<dbReference type="InterPro" id="IPR016047">
    <property type="entry name" value="M23ase_b-sheet_dom"/>
</dbReference>
<comment type="caution">
    <text evidence="2">The sequence shown here is derived from an EMBL/GenBank/DDBJ whole genome shotgun (WGS) entry which is preliminary data.</text>
</comment>
<feature type="domain" description="M23ase beta-sheet core" evidence="1">
    <location>
        <begin position="2"/>
        <end position="34"/>
    </location>
</feature>
<dbReference type="SUPFAM" id="SSF51261">
    <property type="entry name" value="Duplicated hybrid motif"/>
    <property type="match status" value="1"/>
</dbReference>
<reference evidence="2" key="1">
    <citation type="submission" date="2023-02" db="EMBL/GenBank/DDBJ databases">
        <title>Georgenia sp.10Sc9-8, isolated from a soil sample collected from the Taklamakan desert.</title>
        <authorList>
            <person name="Liu S."/>
        </authorList>
    </citation>
    <scope>NUCLEOTIDE SEQUENCE</scope>
    <source>
        <strain evidence="2">10Sc9-8</strain>
    </source>
</reference>
<dbReference type="EMBL" id="JARACI010000214">
    <property type="protein sequence ID" value="MDD9205043.1"/>
    <property type="molecule type" value="Genomic_DNA"/>
</dbReference>
<accession>A0ABT5TSL6</accession>
<dbReference type="Pfam" id="PF01551">
    <property type="entry name" value="Peptidase_M23"/>
    <property type="match status" value="1"/>
</dbReference>
<evidence type="ECO:0000313" key="2">
    <source>
        <dbReference type="EMBL" id="MDD9205043.1"/>
    </source>
</evidence>
<dbReference type="CDD" id="cd12797">
    <property type="entry name" value="M23_peptidase"/>
    <property type="match status" value="1"/>
</dbReference>
<dbReference type="Proteomes" id="UP001165561">
    <property type="component" value="Unassembled WGS sequence"/>
</dbReference>
<proteinExistence type="predicted"/>
<name>A0ABT5TSL6_9MICO</name>
<gene>
    <name evidence="2" type="ORF">PU560_01020</name>
</gene>